<dbReference type="Gene3D" id="3.40.50.980">
    <property type="match status" value="2"/>
</dbReference>
<dbReference type="GO" id="GO:0003824">
    <property type="term" value="F:catalytic activity"/>
    <property type="evidence" value="ECO:0007669"/>
    <property type="project" value="InterPro"/>
</dbReference>
<organism evidence="7 8">
    <name type="scientific">Gordonia iterans</name>
    <dbReference type="NCBI Taxonomy" id="1004901"/>
    <lineage>
        <taxon>Bacteria</taxon>
        <taxon>Bacillati</taxon>
        <taxon>Actinomycetota</taxon>
        <taxon>Actinomycetes</taxon>
        <taxon>Mycobacteriales</taxon>
        <taxon>Gordoniaceae</taxon>
        <taxon>Gordonia</taxon>
    </lineage>
</organism>
<evidence type="ECO:0000256" key="3">
    <source>
        <dbReference type="ARBA" id="ARBA00022553"/>
    </source>
</evidence>
<name>A0A2S0KET2_9ACTN</name>
<dbReference type="PANTHER" id="PTHR45527:SF1">
    <property type="entry name" value="FATTY ACID SYNTHASE"/>
    <property type="match status" value="1"/>
</dbReference>
<comment type="cofactor">
    <cofactor evidence="1">
        <name>pantetheine 4'-phosphate</name>
        <dbReference type="ChEBI" id="CHEBI:47942"/>
    </cofactor>
</comment>
<keyword evidence="4" id="KW-0045">Antibiotic biosynthesis</keyword>
<gene>
    <name evidence="7" type="ORF">C6V83_07795</name>
</gene>
<dbReference type="Pfam" id="PF00550">
    <property type="entry name" value="PP-binding"/>
    <property type="match status" value="1"/>
</dbReference>
<dbReference type="InterPro" id="IPR020806">
    <property type="entry name" value="PKS_PP-bd"/>
</dbReference>
<dbReference type="InterPro" id="IPR020845">
    <property type="entry name" value="AMP-binding_CS"/>
</dbReference>
<dbReference type="GO" id="GO:0017000">
    <property type="term" value="P:antibiotic biosynthetic process"/>
    <property type="evidence" value="ECO:0007669"/>
    <property type="project" value="UniProtKB-KW"/>
</dbReference>
<keyword evidence="8" id="KW-1185">Reference proteome</keyword>
<sequence length="1555" mass="164520">MTHDSPADGPSIDLTMGQAALWFGQTLDPDNPTFNVCDAVELTGEVDLASLTRAAHLAVTESDALTARFVDSGERVRQLPGAWALGPPVPETLAGDGDPWSQLHPRIREWTARPHDLTSEPGVQQWILQQGDRTFWVLAAHHALIDAYGLSLVFGRGAEIYRRLRAGADDLGRPLGTIRDVVTQDLEYLDSDRCRADAEFWADRLAEGATAPSGSEAAQARSVRTARTTIAPLGLSTELKTGPSTELKTGLSKELTTRSWPAAVTAAVAAYLARRTGERRQTLGFLLMNRLGLAAARVPTSAVNLAPLTVTTGPADSAQEIIDATAAAMRPLSAHQRHRGERIGDGGTLTAGFARRIGTVVNVKPFASTLDFGGPGAVVHSVDRGPVQDFSVTVAIGPDGRPEVIVDADARSYDEDALHALLAELVSFIESFTAPEASERPLASFGLLTPDRRAEVLVLGDGGENPEGDVTTLEMFDATAAARPDDIALVAHDSLLSYGELAERSRRIGAALAAHGVGPDQFVAIVAESSAAAVAAIHGTWRAGGAYVPVDPKYPADRIAHQLADCASRVVLVAEQSRAAIAGSLPVGTVILDLDRIADGPPAERATPPIPSSYPVPDSAAYVIYTSGSTGLPKGVVVSHRSLSSLLGAHRRHTITGPRQRVLSTHTLSFDSSVSYMAWMTVGHTLHLIDRADVTTAELVVDYVREHRIDFIDAVPVLMDAYVRAGMVEPAPGRHIPQCLSTGGEAFPPHLWAELADRGDVTVFNLYGPTEGTVDTTFARVADTPAPSIGRPAPGGALYVLDRHLHPVAEGETGELYVAGPQLARGYHRMQSLTAQRFVANPFGAGDRLYRTGDLVRWNRFGSLDYLGRSDEQVQIAGYRVEFGEVESLVARAAEQIGLVLDQVVADVRTSRHGVRRLVGYVALAGDRADEDFGALRDAVAELAPAHLVPALFVPVERVPLSPAGKTDRAALPDPWSQRSAAPAAAGGSPAEVLCGIFGDLLDLDDVGPDDDFFSLGGDSIIAIGVTSRARALGLTVTPRQVFELRTARALAAEAADDAPDTAPTDPAHAFGEVPLTPLMRRVLRGGHLTGFAQARVLRVPAGADAGVIGEALTATAAAHPMFSAHLDDGALQVPSPTGTPIPLEVVALTAESGTAAGTQERIRALARDAAQGIDPARGPLLRAVLVRGLPAESDADALIVVAHHVAVDGVSWRILTEDLRTAYDQASAARAARIPAEGTSFREWARTLGERAGSAEIADTAAQWEHPGTGPGEIAVTVRPLDPTVDTAARVERREVDVPAEQVVSALPTLYNTGPTEVLLATLSVAVAAVFGRPDAGPAHGRQDRRLFVDLEGHGRDETLAPGSDLSRTVGWFTAFWPVPIDLPADGDPTSLEAVDATIKQVKERLARPQYSGLEYGLLTELRAGARPRPASPVLFNYLGRLTTGEGAQTFSALWPSRPLLVVRDPGMPVSHPLEVNAITVPTESGAVLRAEISWASTLIGAEQVEAVVRTWTQILGALDDRAAHDGLGGVTPSDSLIADLTQDEIDEFAGEFA</sequence>
<dbReference type="Gene3D" id="2.30.38.10">
    <property type="entry name" value="Luciferase, Domain 3"/>
    <property type="match status" value="1"/>
</dbReference>
<evidence type="ECO:0000313" key="8">
    <source>
        <dbReference type="Proteomes" id="UP000239814"/>
    </source>
</evidence>
<dbReference type="SUPFAM" id="SSF56801">
    <property type="entry name" value="Acetyl-CoA synthetase-like"/>
    <property type="match status" value="1"/>
</dbReference>
<dbReference type="GO" id="GO:0044550">
    <property type="term" value="P:secondary metabolite biosynthetic process"/>
    <property type="evidence" value="ECO:0007669"/>
    <property type="project" value="TreeGrafter"/>
</dbReference>
<dbReference type="UniPathway" id="UPA00011"/>
<dbReference type="Proteomes" id="UP000239814">
    <property type="component" value="Chromosome"/>
</dbReference>
<feature type="domain" description="Carrier" evidence="6">
    <location>
        <begin position="985"/>
        <end position="1059"/>
    </location>
</feature>
<dbReference type="SUPFAM" id="SSF47336">
    <property type="entry name" value="ACP-like"/>
    <property type="match status" value="1"/>
</dbReference>
<evidence type="ECO:0000256" key="2">
    <source>
        <dbReference type="ARBA" id="ARBA00022450"/>
    </source>
</evidence>
<protein>
    <recommendedName>
        <fullName evidence="6">Carrier domain-containing protein</fullName>
    </recommendedName>
</protein>
<dbReference type="SMART" id="SM00823">
    <property type="entry name" value="PKS_PP"/>
    <property type="match status" value="1"/>
</dbReference>
<dbReference type="InterPro" id="IPR045851">
    <property type="entry name" value="AMP-bd_C_sf"/>
</dbReference>
<evidence type="ECO:0000313" key="7">
    <source>
        <dbReference type="EMBL" id="AVM00189.1"/>
    </source>
</evidence>
<dbReference type="GO" id="GO:0031177">
    <property type="term" value="F:phosphopantetheine binding"/>
    <property type="evidence" value="ECO:0007669"/>
    <property type="project" value="InterPro"/>
</dbReference>
<keyword evidence="3" id="KW-0597">Phosphoprotein</keyword>
<feature type="region of interest" description="Disordered" evidence="5">
    <location>
        <begin position="964"/>
        <end position="988"/>
    </location>
</feature>
<dbReference type="InterPro" id="IPR010060">
    <property type="entry name" value="NRPS_synth"/>
</dbReference>
<dbReference type="PROSITE" id="PS50075">
    <property type="entry name" value="CARRIER"/>
    <property type="match status" value="1"/>
</dbReference>
<evidence type="ECO:0000256" key="5">
    <source>
        <dbReference type="SAM" id="MobiDB-lite"/>
    </source>
</evidence>
<accession>A0A2S0KET2</accession>
<evidence type="ECO:0000256" key="4">
    <source>
        <dbReference type="ARBA" id="ARBA00023194"/>
    </source>
</evidence>
<dbReference type="GO" id="GO:0005737">
    <property type="term" value="C:cytoplasm"/>
    <property type="evidence" value="ECO:0007669"/>
    <property type="project" value="TreeGrafter"/>
</dbReference>
<dbReference type="InterPro" id="IPR010071">
    <property type="entry name" value="AA_adenyl_dom"/>
</dbReference>
<dbReference type="PROSITE" id="PS00455">
    <property type="entry name" value="AMP_BINDING"/>
    <property type="match status" value="1"/>
</dbReference>
<dbReference type="SUPFAM" id="SSF52777">
    <property type="entry name" value="CoA-dependent acyltransferases"/>
    <property type="match status" value="4"/>
</dbReference>
<dbReference type="CDD" id="cd05930">
    <property type="entry name" value="A_NRPS"/>
    <property type="match status" value="1"/>
</dbReference>
<dbReference type="Gene3D" id="3.30.300.30">
    <property type="match status" value="1"/>
</dbReference>
<dbReference type="InterPro" id="IPR009081">
    <property type="entry name" value="PP-bd_ACP"/>
</dbReference>
<dbReference type="Gene3D" id="3.30.559.30">
    <property type="entry name" value="Nonribosomal peptide synthetase, condensation domain"/>
    <property type="match status" value="2"/>
</dbReference>
<dbReference type="NCBIfam" id="TIGR01720">
    <property type="entry name" value="NRPS-para261"/>
    <property type="match status" value="1"/>
</dbReference>
<reference evidence="7 8" key="1">
    <citation type="submission" date="2018-03" db="EMBL/GenBank/DDBJ databases">
        <title>Characteristics and genome of n-alkane degrading marine bacteria Gordonia iterans isolated from crude oil contaminated in Tae-an, South Korea.</title>
        <authorList>
            <person name="Lee S.-S."/>
            <person name="Kim H."/>
        </authorList>
    </citation>
    <scope>NUCLEOTIDE SEQUENCE [LARGE SCALE GENOMIC DNA]</scope>
    <source>
        <strain evidence="7 8">Co17</strain>
    </source>
</reference>
<dbReference type="InterPro" id="IPR001242">
    <property type="entry name" value="Condensation_dom"/>
</dbReference>
<dbReference type="FunFam" id="3.40.50.980:FF:000001">
    <property type="entry name" value="Non-ribosomal peptide synthetase"/>
    <property type="match status" value="1"/>
</dbReference>
<dbReference type="InterPro" id="IPR023213">
    <property type="entry name" value="CAT-like_dom_sf"/>
</dbReference>
<dbReference type="NCBIfam" id="TIGR01733">
    <property type="entry name" value="AA-adenyl-dom"/>
    <property type="match status" value="1"/>
</dbReference>
<dbReference type="InterPro" id="IPR000873">
    <property type="entry name" value="AMP-dep_synth/lig_dom"/>
</dbReference>
<dbReference type="GO" id="GO:0043041">
    <property type="term" value="P:amino acid activation for nonribosomal peptide biosynthetic process"/>
    <property type="evidence" value="ECO:0007669"/>
    <property type="project" value="TreeGrafter"/>
</dbReference>
<dbReference type="EMBL" id="CP027433">
    <property type="protein sequence ID" value="AVM00189.1"/>
    <property type="molecule type" value="Genomic_DNA"/>
</dbReference>
<dbReference type="Gene3D" id="3.30.559.10">
    <property type="entry name" value="Chloramphenicol acetyltransferase-like domain"/>
    <property type="match status" value="2"/>
</dbReference>
<dbReference type="KEGG" id="git:C6V83_07795"/>
<evidence type="ECO:0000259" key="6">
    <source>
        <dbReference type="PROSITE" id="PS50075"/>
    </source>
</evidence>
<dbReference type="Pfam" id="PF00668">
    <property type="entry name" value="Condensation"/>
    <property type="match status" value="2"/>
</dbReference>
<dbReference type="GO" id="GO:0008610">
    <property type="term" value="P:lipid biosynthetic process"/>
    <property type="evidence" value="ECO:0007669"/>
    <property type="project" value="UniProtKB-ARBA"/>
</dbReference>
<dbReference type="InterPro" id="IPR006162">
    <property type="entry name" value="Ppantetheine_attach_site"/>
</dbReference>
<dbReference type="InterPro" id="IPR036736">
    <property type="entry name" value="ACP-like_sf"/>
</dbReference>
<keyword evidence="2" id="KW-0596">Phosphopantetheine</keyword>
<dbReference type="Pfam" id="PF00501">
    <property type="entry name" value="AMP-binding"/>
    <property type="match status" value="1"/>
</dbReference>
<dbReference type="Gene3D" id="1.10.1200.10">
    <property type="entry name" value="ACP-like"/>
    <property type="match status" value="1"/>
</dbReference>
<evidence type="ECO:0000256" key="1">
    <source>
        <dbReference type="ARBA" id="ARBA00001957"/>
    </source>
</evidence>
<proteinExistence type="predicted"/>
<dbReference type="PROSITE" id="PS00012">
    <property type="entry name" value="PHOSPHOPANTETHEINE"/>
    <property type="match status" value="1"/>
</dbReference>
<dbReference type="RefSeq" id="WP_105941920.1">
    <property type="nucleotide sequence ID" value="NZ_CP027433.1"/>
</dbReference>
<dbReference type="OrthoDB" id="2472181at2"/>
<dbReference type="PANTHER" id="PTHR45527">
    <property type="entry name" value="NONRIBOSOMAL PEPTIDE SYNTHETASE"/>
    <property type="match status" value="1"/>
</dbReference>